<dbReference type="OrthoDB" id="285613at2"/>
<accession>A0A5B9QIY8</accession>
<evidence type="ECO:0000313" key="1">
    <source>
        <dbReference type="EMBL" id="QEG37969.1"/>
    </source>
</evidence>
<dbReference type="AlphaFoldDB" id="A0A5B9QIY8"/>
<sequence>MTNSRLAQFEETESELSLAKPLAPEEIRVGDFVSLLHVFYDFPSFFWCCDEFSRNREETVRITYLPDSGGVPLKVKAVCLPFVLVKHPTGGKRTLDVRKLRLARLDKKYAAAAWKMRKQDQGKLDCR</sequence>
<dbReference type="Proteomes" id="UP000323917">
    <property type="component" value="Chromosome"/>
</dbReference>
<proteinExistence type="predicted"/>
<organism evidence="1 2">
    <name type="scientific">Bythopirellula goksoeyrii</name>
    <dbReference type="NCBI Taxonomy" id="1400387"/>
    <lineage>
        <taxon>Bacteria</taxon>
        <taxon>Pseudomonadati</taxon>
        <taxon>Planctomycetota</taxon>
        <taxon>Planctomycetia</taxon>
        <taxon>Pirellulales</taxon>
        <taxon>Lacipirellulaceae</taxon>
        <taxon>Bythopirellula</taxon>
    </lineage>
</organism>
<protein>
    <submittedName>
        <fullName evidence="1">Uncharacterized protein</fullName>
    </submittedName>
</protein>
<keyword evidence="2" id="KW-1185">Reference proteome</keyword>
<dbReference type="KEGG" id="bgok:Pr1d_53170"/>
<dbReference type="EMBL" id="CP042913">
    <property type="protein sequence ID" value="QEG37969.1"/>
    <property type="molecule type" value="Genomic_DNA"/>
</dbReference>
<reference evidence="1 2" key="1">
    <citation type="submission" date="2019-08" db="EMBL/GenBank/DDBJ databases">
        <title>Deep-cultivation of Planctomycetes and their phenomic and genomic characterization uncovers novel biology.</title>
        <authorList>
            <person name="Wiegand S."/>
            <person name="Jogler M."/>
            <person name="Boedeker C."/>
            <person name="Pinto D."/>
            <person name="Vollmers J."/>
            <person name="Rivas-Marin E."/>
            <person name="Kohn T."/>
            <person name="Peeters S.H."/>
            <person name="Heuer A."/>
            <person name="Rast P."/>
            <person name="Oberbeckmann S."/>
            <person name="Bunk B."/>
            <person name="Jeske O."/>
            <person name="Meyerdierks A."/>
            <person name="Storesund J.E."/>
            <person name="Kallscheuer N."/>
            <person name="Luecker S."/>
            <person name="Lage O.M."/>
            <person name="Pohl T."/>
            <person name="Merkel B.J."/>
            <person name="Hornburger P."/>
            <person name="Mueller R.-W."/>
            <person name="Bruemmer F."/>
            <person name="Labrenz M."/>
            <person name="Spormann A.M."/>
            <person name="Op den Camp H."/>
            <person name="Overmann J."/>
            <person name="Amann R."/>
            <person name="Jetten M.S.M."/>
            <person name="Mascher T."/>
            <person name="Medema M.H."/>
            <person name="Devos D.P."/>
            <person name="Kaster A.-K."/>
            <person name="Ovreas L."/>
            <person name="Rohde M."/>
            <person name="Galperin M.Y."/>
            <person name="Jogler C."/>
        </authorList>
    </citation>
    <scope>NUCLEOTIDE SEQUENCE [LARGE SCALE GENOMIC DNA]</scope>
    <source>
        <strain evidence="1 2">Pr1d</strain>
    </source>
</reference>
<evidence type="ECO:0000313" key="2">
    <source>
        <dbReference type="Proteomes" id="UP000323917"/>
    </source>
</evidence>
<gene>
    <name evidence="1" type="ORF">Pr1d_53170</name>
</gene>
<dbReference type="RefSeq" id="WP_148076134.1">
    <property type="nucleotide sequence ID" value="NZ_CP042913.1"/>
</dbReference>
<name>A0A5B9QIY8_9BACT</name>